<keyword evidence="2" id="KW-0472">Membrane</keyword>
<keyword evidence="2" id="KW-1133">Transmembrane helix</keyword>
<evidence type="ECO:0000256" key="2">
    <source>
        <dbReference type="SAM" id="Phobius"/>
    </source>
</evidence>
<dbReference type="EMBL" id="WBJZ01000019">
    <property type="protein sequence ID" value="KAB1654333.1"/>
    <property type="molecule type" value="Genomic_DNA"/>
</dbReference>
<evidence type="ECO:0000256" key="1">
    <source>
        <dbReference type="SAM" id="MobiDB-lite"/>
    </source>
</evidence>
<name>A0A7J5BP41_9MICO</name>
<organism evidence="3 4">
    <name type="scientific">Pseudoclavibacter chungangensis</name>
    <dbReference type="NCBI Taxonomy" id="587635"/>
    <lineage>
        <taxon>Bacteria</taxon>
        <taxon>Bacillati</taxon>
        <taxon>Actinomycetota</taxon>
        <taxon>Actinomycetes</taxon>
        <taxon>Micrococcales</taxon>
        <taxon>Microbacteriaceae</taxon>
        <taxon>Pseudoclavibacter</taxon>
    </lineage>
</organism>
<reference evidence="3 4" key="1">
    <citation type="submission" date="2019-09" db="EMBL/GenBank/DDBJ databases">
        <title>Phylogeny of genus Pseudoclavibacter and closely related genus.</title>
        <authorList>
            <person name="Li Y."/>
        </authorList>
    </citation>
    <scope>NUCLEOTIDE SEQUENCE [LARGE SCALE GENOMIC DNA]</scope>
    <source>
        <strain evidence="3 4">DSM 23821</strain>
    </source>
</reference>
<dbReference type="OrthoDB" id="3240480at2"/>
<proteinExistence type="predicted"/>
<sequence>MLSISQENIEFERMTVRVLRGTERRAVSKWERQGWRIVSHHQGRLQTEITFQRPKKKMNVRVIALIAGVAAVLLVPVIVFGTLNEDRSGEAGEATSTPSRTDSAQAGELEPTKSADIAVDEVVTVENNAEFAALLDVADTCDSSVAVFAEKYRGRSVEFDGHIGALAPHGSATTRYDILVGPGDFDENSVRGPTFQLRDVNTTSDLHVTGDVPDSIGPGSNVHLVAQVDRYEAGSCLLLLEPVQMSFR</sequence>
<gene>
    <name evidence="3" type="ORF">F8O01_13985</name>
</gene>
<keyword evidence="4" id="KW-1185">Reference proteome</keyword>
<dbReference type="Proteomes" id="UP000467240">
    <property type="component" value="Unassembled WGS sequence"/>
</dbReference>
<feature type="transmembrane region" description="Helical" evidence="2">
    <location>
        <begin position="62"/>
        <end position="83"/>
    </location>
</feature>
<protein>
    <submittedName>
        <fullName evidence="3">DUF4839 domain-containing protein</fullName>
    </submittedName>
</protein>
<dbReference type="Pfam" id="PF16127">
    <property type="entry name" value="DUF4839"/>
    <property type="match status" value="1"/>
</dbReference>
<comment type="caution">
    <text evidence="3">The sequence shown here is derived from an EMBL/GenBank/DDBJ whole genome shotgun (WGS) entry which is preliminary data.</text>
</comment>
<evidence type="ECO:0000313" key="3">
    <source>
        <dbReference type="EMBL" id="KAB1654333.1"/>
    </source>
</evidence>
<accession>A0A7J5BP41</accession>
<feature type="compositionally biased region" description="Polar residues" evidence="1">
    <location>
        <begin position="94"/>
        <end position="104"/>
    </location>
</feature>
<dbReference type="RefSeq" id="WP_158041570.1">
    <property type="nucleotide sequence ID" value="NZ_JACCFV010000001.1"/>
</dbReference>
<dbReference type="AlphaFoldDB" id="A0A7J5BP41"/>
<keyword evidence="2" id="KW-0812">Transmembrane</keyword>
<dbReference type="InterPro" id="IPR032290">
    <property type="entry name" value="DUF4839"/>
</dbReference>
<evidence type="ECO:0000313" key="4">
    <source>
        <dbReference type="Proteomes" id="UP000467240"/>
    </source>
</evidence>
<feature type="region of interest" description="Disordered" evidence="1">
    <location>
        <begin position="88"/>
        <end position="111"/>
    </location>
</feature>